<dbReference type="Gene3D" id="3.40.50.720">
    <property type="entry name" value="NAD(P)-binding Rossmann-like Domain"/>
    <property type="match status" value="1"/>
</dbReference>
<dbReference type="Proteomes" id="UP000311382">
    <property type="component" value="Unassembled WGS sequence"/>
</dbReference>
<dbReference type="Pfam" id="PF00106">
    <property type="entry name" value="adh_short"/>
    <property type="match status" value="1"/>
</dbReference>
<evidence type="ECO:0000313" key="2">
    <source>
        <dbReference type="EMBL" id="TNY18905.1"/>
    </source>
</evidence>
<organism evidence="2 3">
    <name type="scientific">Rhodotorula diobovata</name>
    <dbReference type="NCBI Taxonomy" id="5288"/>
    <lineage>
        <taxon>Eukaryota</taxon>
        <taxon>Fungi</taxon>
        <taxon>Dikarya</taxon>
        <taxon>Basidiomycota</taxon>
        <taxon>Pucciniomycotina</taxon>
        <taxon>Microbotryomycetes</taxon>
        <taxon>Sporidiobolales</taxon>
        <taxon>Sporidiobolaceae</taxon>
        <taxon>Rhodotorula</taxon>
    </lineage>
</organism>
<comment type="similarity">
    <text evidence="1">Belongs to the short-chain dehydrogenases/reductases (SDR) family.</text>
</comment>
<dbReference type="STRING" id="5288.A0A5C5FQJ1"/>
<dbReference type="PRINTS" id="PR00081">
    <property type="entry name" value="GDHRDH"/>
</dbReference>
<accession>A0A5C5FQJ1</accession>
<name>A0A5C5FQJ1_9BASI</name>
<dbReference type="PANTHER" id="PTHR43975">
    <property type="entry name" value="ZGC:101858"/>
    <property type="match status" value="1"/>
</dbReference>
<dbReference type="PRINTS" id="PR00080">
    <property type="entry name" value="SDRFAMILY"/>
</dbReference>
<evidence type="ECO:0000313" key="3">
    <source>
        <dbReference type="Proteomes" id="UP000311382"/>
    </source>
</evidence>
<evidence type="ECO:0000256" key="1">
    <source>
        <dbReference type="RuleBase" id="RU000363"/>
    </source>
</evidence>
<reference evidence="2 3" key="1">
    <citation type="submission" date="2019-03" db="EMBL/GenBank/DDBJ databases">
        <title>Rhodosporidium diobovatum UCD-FST 08-225 genome sequencing, assembly, and annotation.</title>
        <authorList>
            <person name="Fakankun I.U."/>
            <person name="Fristensky B."/>
            <person name="Levin D.B."/>
        </authorList>
    </citation>
    <scope>NUCLEOTIDE SEQUENCE [LARGE SCALE GENOMIC DNA]</scope>
    <source>
        <strain evidence="2 3">UCD-FST 08-225</strain>
    </source>
</reference>
<dbReference type="InterPro" id="IPR036291">
    <property type="entry name" value="NAD(P)-bd_dom_sf"/>
</dbReference>
<gene>
    <name evidence="2" type="ORF">DMC30DRAFT_401833</name>
</gene>
<dbReference type="SUPFAM" id="SSF51735">
    <property type="entry name" value="NAD(P)-binding Rossmann-fold domains"/>
    <property type="match status" value="1"/>
</dbReference>
<dbReference type="CDD" id="cd05233">
    <property type="entry name" value="SDR_c"/>
    <property type="match status" value="1"/>
</dbReference>
<sequence length="303" mass="32730">MSARRFPDFLPSVHATTYPFISPTRLDLSGRTVIVTGGALVDGIGFAAALAFARAGAAGIAILDQHSVADELVAQLKHAAVDAGRTEPQVVTHRVDITSLAAVQAARDAVLDAFSGRLDVLVNNAAFQEPYAPLLDADPATYWRTWEVNVGGLFNMARAFLPALLAARSLTEESTPGLATMLNVSSSGALSARPGGGSYRTSKLAILRWTESLQLDYGTQGLLAFCVNPGAVRTQITVNEPSELRDRLPHKPDLPGDTIVWLVSSRREWLAGRYVSCPWDMEELVRRQQEIVEGDKLKVRLAI</sequence>
<dbReference type="OrthoDB" id="1933717at2759"/>
<dbReference type="EMBL" id="SOZI01000116">
    <property type="protein sequence ID" value="TNY18905.1"/>
    <property type="molecule type" value="Genomic_DNA"/>
</dbReference>
<proteinExistence type="inferred from homology"/>
<protein>
    <submittedName>
        <fullName evidence="2">3-oxoacyl-reductase</fullName>
    </submittedName>
</protein>
<dbReference type="InterPro" id="IPR002347">
    <property type="entry name" value="SDR_fam"/>
</dbReference>
<comment type="caution">
    <text evidence="2">The sequence shown here is derived from an EMBL/GenBank/DDBJ whole genome shotgun (WGS) entry which is preliminary data.</text>
</comment>
<keyword evidence="3" id="KW-1185">Reference proteome</keyword>
<dbReference type="AlphaFoldDB" id="A0A5C5FQJ1"/>
<dbReference type="PANTHER" id="PTHR43975:SF2">
    <property type="entry name" value="EG:BACR7A4.14 PROTEIN-RELATED"/>
    <property type="match status" value="1"/>
</dbReference>